<dbReference type="Pfam" id="PF00400">
    <property type="entry name" value="WD40"/>
    <property type="match status" value="3"/>
</dbReference>
<dbReference type="PANTHER" id="PTHR44321:SF1">
    <property type="entry name" value="TRANSDUCIN BETA-LIKE PROTEIN 2"/>
    <property type="match status" value="1"/>
</dbReference>
<feature type="compositionally biased region" description="Basic residues" evidence="2">
    <location>
        <begin position="77"/>
        <end position="89"/>
    </location>
</feature>
<dbReference type="AlphaFoldDB" id="A0AA35S6N1"/>
<evidence type="ECO:0000256" key="3">
    <source>
        <dbReference type="SAM" id="Phobius"/>
    </source>
</evidence>
<evidence type="ECO:0000313" key="5">
    <source>
        <dbReference type="Proteomes" id="UP001174909"/>
    </source>
</evidence>
<sequence>MASSMDVLQWLDALSAGQSAVLVAVGAGLLGLIVAFCLSGRGSSGERQKEEETRTAEVENVSSAEEGDEKKTEPQKKQWKVKNTGKPKKTVLPSHPLLAADFKGHTGAVLSLDFDSTGKYLVSCSEDRTIRLWYMKTLEEKEHKYSRKNVELDHATHIKFSPDGTAVLTFLSVANALQVFKIAKQKGSLTVSEPTIDFPKVDSSTVISMGIASTGKFVMTCTSTAFTIWTLRGEVLATVETKQTPNSCAIVSPCGKFIACSGMYVIHKLCRSPAVDYHNQSFLIAGFTPDVKIWEVEFSKGGDFHQVSRAMELKGHSAAVVSLSFNGDSQRMATASKDGTWKFWNTDVRYRLSEDPKLLTTGEIPETGSTAVAVAPDSRVVAISVDTSLFIFSSSSGDMMEKLVDVHGDVVSCLCWDPTSQYLVSAGDSDRHIRVWHNHSGRRVHLSEMKAELPKANSDAMKRRLQAQIEETEAFLQRVVSC</sequence>
<feature type="transmembrane region" description="Helical" evidence="3">
    <location>
        <begin position="20"/>
        <end position="39"/>
    </location>
</feature>
<dbReference type="GO" id="GO:0030968">
    <property type="term" value="P:endoplasmic reticulum unfolded protein response"/>
    <property type="evidence" value="ECO:0007669"/>
    <property type="project" value="TreeGrafter"/>
</dbReference>
<keyword evidence="1" id="KW-0853">WD repeat</keyword>
<dbReference type="Gene3D" id="2.130.10.10">
    <property type="entry name" value="YVTN repeat-like/Quinoprotein amine dehydrogenase"/>
    <property type="match status" value="2"/>
</dbReference>
<dbReference type="InterPro" id="IPR036322">
    <property type="entry name" value="WD40_repeat_dom_sf"/>
</dbReference>
<feature type="repeat" description="WD" evidence="1">
    <location>
        <begin position="313"/>
        <end position="354"/>
    </location>
</feature>
<evidence type="ECO:0000256" key="2">
    <source>
        <dbReference type="SAM" id="MobiDB-lite"/>
    </source>
</evidence>
<accession>A0AA35S6N1</accession>
<dbReference type="PROSITE" id="PS50294">
    <property type="entry name" value="WD_REPEATS_REGION"/>
    <property type="match status" value="2"/>
</dbReference>
<dbReference type="PANTHER" id="PTHR44321">
    <property type="entry name" value="TRANSDUCIN BETA-LIKE PROTEIN 2"/>
    <property type="match status" value="1"/>
</dbReference>
<evidence type="ECO:0000256" key="1">
    <source>
        <dbReference type="PROSITE-ProRule" id="PRU00221"/>
    </source>
</evidence>
<feature type="compositionally biased region" description="Basic and acidic residues" evidence="2">
    <location>
        <begin position="44"/>
        <end position="57"/>
    </location>
</feature>
<evidence type="ECO:0000313" key="4">
    <source>
        <dbReference type="EMBL" id="CAI8023482.1"/>
    </source>
</evidence>
<dbReference type="PROSITE" id="PS50082">
    <property type="entry name" value="WD_REPEATS_2"/>
    <property type="match status" value="3"/>
</dbReference>
<keyword evidence="5" id="KW-1185">Reference proteome</keyword>
<organism evidence="4 5">
    <name type="scientific">Geodia barretti</name>
    <name type="common">Barrett's horny sponge</name>
    <dbReference type="NCBI Taxonomy" id="519541"/>
    <lineage>
        <taxon>Eukaryota</taxon>
        <taxon>Metazoa</taxon>
        <taxon>Porifera</taxon>
        <taxon>Demospongiae</taxon>
        <taxon>Heteroscleromorpha</taxon>
        <taxon>Tetractinellida</taxon>
        <taxon>Astrophorina</taxon>
        <taxon>Geodiidae</taxon>
        <taxon>Geodia</taxon>
    </lineage>
</organism>
<keyword evidence="3" id="KW-0812">Transmembrane</keyword>
<name>A0AA35S6N1_GEOBA</name>
<feature type="repeat" description="WD" evidence="1">
    <location>
        <begin position="404"/>
        <end position="446"/>
    </location>
</feature>
<dbReference type="SUPFAM" id="SSF50978">
    <property type="entry name" value="WD40 repeat-like"/>
    <property type="match status" value="1"/>
</dbReference>
<dbReference type="InterPro" id="IPR015943">
    <property type="entry name" value="WD40/YVTN_repeat-like_dom_sf"/>
</dbReference>
<comment type="caution">
    <text evidence="4">The sequence shown here is derived from an EMBL/GenBank/DDBJ whole genome shotgun (WGS) entry which is preliminary data.</text>
</comment>
<dbReference type="GO" id="GO:0005783">
    <property type="term" value="C:endoplasmic reticulum"/>
    <property type="evidence" value="ECO:0007669"/>
    <property type="project" value="TreeGrafter"/>
</dbReference>
<keyword evidence="3" id="KW-1133">Transmembrane helix</keyword>
<keyword evidence="3" id="KW-0472">Membrane</keyword>
<dbReference type="InterPro" id="IPR042410">
    <property type="entry name" value="WBSCR13"/>
</dbReference>
<proteinExistence type="predicted"/>
<feature type="repeat" description="WD" evidence="1">
    <location>
        <begin position="102"/>
        <end position="143"/>
    </location>
</feature>
<dbReference type="SMART" id="SM00320">
    <property type="entry name" value="WD40"/>
    <property type="match status" value="4"/>
</dbReference>
<dbReference type="InterPro" id="IPR001680">
    <property type="entry name" value="WD40_rpt"/>
</dbReference>
<feature type="region of interest" description="Disordered" evidence="2">
    <location>
        <begin position="43"/>
        <end position="90"/>
    </location>
</feature>
<dbReference type="Proteomes" id="UP001174909">
    <property type="component" value="Unassembled WGS sequence"/>
</dbReference>
<reference evidence="4" key="1">
    <citation type="submission" date="2023-03" db="EMBL/GenBank/DDBJ databases">
        <authorList>
            <person name="Steffen K."/>
            <person name="Cardenas P."/>
        </authorList>
    </citation>
    <scope>NUCLEOTIDE SEQUENCE</scope>
</reference>
<protein>
    <submittedName>
        <fullName evidence="4">Transducin beta-like protein 2</fullName>
    </submittedName>
</protein>
<gene>
    <name evidence="4" type="ORF">GBAR_LOCUS13715</name>
</gene>
<dbReference type="EMBL" id="CASHTH010002007">
    <property type="protein sequence ID" value="CAI8023482.1"/>
    <property type="molecule type" value="Genomic_DNA"/>
</dbReference>